<evidence type="ECO:0000256" key="1">
    <source>
        <dbReference type="ARBA" id="ARBA00000553"/>
    </source>
</evidence>
<dbReference type="Proteomes" id="UP000095558">
    <property type="component" value="Unassembled WGS sequence"/>
</dbReference>
<evidence type="ECO:0000256" key="6">
    <source>
        <dbReference type="ARBA" id="ARBA00022801"/>
    </source>
</evidence>
<name>A0A173XG57_9CLOT</name>
<dbReference type="Gene3D" id="3.60.140.10">
    <property type="entry name" value="CNF1/YfiH-like putative cysteine hydrolases"/>
    <property type="match status" value="1"/>
</dbReference>
<evidence type="ECO:0000256" key="3">
    <source>
        <dbReference type="ARBA" id="ARBA00007353"/>
    </source>
</evidence>
<dbReference type="OrthoDB" id="4279at2"/>
<keyword evidence="6" id="KW-0378">Hydrolase</keyword>
<dbReference type="GO" id="GO:0016787">
    <property type="term" value="F:hydrolase activity"/>
    <property type="evidence" value="ECO:0007669"/>
    <property type="project" value="UniProtKB-KW"/>
</dbReference>
<organism evidence="12 13">
    <name type="scientific">Clostridium disporicum</name>
    <dbReference type="NCBI Taxonomy" id="84024"/>
    <lineage>
        <taxon>Bacteria</taxon>
        <taxon>Bacillati</taxon>
        <taxon>Bacillota</taxon>
        <taxon>Clostridia</taxon>
        <taxon>Eubacteriales</taxon>
        <taxon>Clostridiaceae</taxon>
        <taxon>Clostridium</taxon>
    </lineage>
</organism>
<keyword evidence="5" id="KW-0479">Metal-binding</keyword>
<dbReference type="InterPro" id="IPR011324">
    <property type="entry name" value="Cytotoxic_necrot_fac-like_cat"/>
</dbReference>
<sequence length="246" mass="28429">MNYLNVNDFKVFKDFWVLEGEKINLVFSNAEMNRSFNRHTEEGINNLLSLKEDFNVNEVQYIRQIHSDKVFVYKGNDEEFIENEGDGIITNEKSVIVGAFTADCVPVLLVDEVKCVVGAVHSGWKGTFNDISKKAVEKMIKEYGSNVEDIRAYIGPHIRQCCYEVSEELKEKFIEKFNMIPEENLFNGRNLSMELCIESDLKTIGLKDENIYSLKLCTHCEKESKLFSYRASNGTYGRLFSFIYIK</sequence>
<dbReference type="Pfam" id="PF02578">
    <property type="entry name" value="Cu-oxidase_4"/>
    <property type="match status" value="1"/>
</dbReference>
<dbReference type="GeneID" id="83011532"/>
<dbReference type="InterPro" id="IPR038371">
    <property type="entry name" value="Cu_polyphenol_OxRdtase_sf"/>
</dbReference>
<evidence type="ECO:0000256" key="8">
    <source>
        <dbReference type="ARBA" id="ARBA00047989"/>
    </source>
</evidence>
<comment type="catalytic activity">
    <reaction evidence="1">
        <text>inosine + phosphate = alpha-D-ribose 1-phosphate + hypoxanthine</text>
        <dbReference type="Rhea" id="RHEA:27646"/>
        <dbReference type="ChEBI" id="CHEBI:17368"/>
        <dbReference type="ChEBI" id="CHEBI:17596"/>
        <dbReference type="ChEBI" id="CHEBI:43474"/>
        <dbReference type="ChEBI" id="CHEBI:57720"/>
        <dbReference type="EC" id="2.4.2.1"/>
    </reaction>
    <physiologicalReaction direction="left-to-right" evidence="1">
        <dbReference type="Rhea" id="RHEA:27647"/>
    </physiologicalReaction>
</comment>
<protein>
    <recommendedName>
        <fullName evidence="11">Purine nucleoside phosphorylase</fullName>
    </recommendedName>
</protein>
<evidence type="ECO:0000256" key="9">
    <source>
        <dbReference type="ARBA" id="ARBA00048968"/>
    </source>
</evidence>
<proteinExistence type="inferred from homology"/>
<dbReference type="GO" id="GO:0005507">
    <property type="term" value="F:copper ion binding"/>
    <property type="evidence" value="ECO:0007669"/>
    <property type="project" value="TreeGrafter"/>
</dbReference>
<dbReference type="GO" id="GO:0017061">
    <property type="term" value="F:S-methyl-5-thioadenosine phosphorylase activity"/>
    <property type="evidence" value="ECO:0007669"/>
    <property type="project" value="UniProtKB-EC"/>
</dbReference>
<evidence type="ECO:0000256" key="10">
    <source>
        <dbReference type="ARBA" id="ARBA00049893"/>
    </source>
</evidence>
<comment type="catalytic activity">
    <reaction evidence="8">
        <text>adenosine + H2O + H(+) = inosine + NH4(+)</text>
        <dbReference type="Rhea" id="RHEA:24408"/>
        <dbReference type="ChEBI" id="CHEBI:15377"/>
        <dbReference type="ChEBI" id="CHEBI:15378"/>
        <dbReference type="ChEBI" id="CHEBI:16335"/>
        <dbReference type="ChEBI" id="CHEBI:17596"/>
        <dbReference type="ChEBI" id="CHEBI:28938"/>
        <dbReference type="EC" id="3.5.4.4"/>
    </reaction>
    <physiologicalReaction direction="left-to-right" evidence="8">
        <dbReference type="Rhea" id="RHEA:24409"/>
    </physiologicalReaction>
</comment>
<comment type="function">
    <text evidence="2">Purine nucleoside enzyme that catalyzes the phosphorolysis of adenosine and inosine nucleosides, yielding D-ribose 1-phosphate and the respective free bases, adenine and hypoxanthine. Also catalyzes the phosphorolysis of S-methyl-5'-thioadenosine into adenine and S-methyl-5-thio-alpha-D-ribose 1-phosphate. Also has adenosine deaminase activity.</text>
</comment>
<dbReference type="RefSeq" id="WP_042397004.1">
    <property type="nucleotide sequence ID" value="NZ_CYYT01000002.1"/>
</dbReference>
<reference evidence="12 13" key="1">
    <citation type="submission" date="2015-09" db="EMBL/GenBank/DDBJ databases">
        <authorList>
            <consortium name="Pathogen Informatics"/>
        </authorList>
    </citation>
    <scope>NUCLEOTIDE SEQUENCE [LARGE SCALE GENOMIC DNA]</scope>
    <source>
        <strain evidence="12 13">2789STDY5834855</strain>
    </source>
</reference>
<comment type="catalytic activity">
    <reaction evidence="9">
        <text>adenosine + phosphate = alpha-D-ribose 1-phosphate + adenine</text>
        <dbReference type="Rhea" id="RHEA:27642"/>
        <dbReference type="ChEBI" id="CHEBI:16335"/>
        <dbReference type="ChEBI" id="CHEBI:16708"/>
        <dbReference type="ChEBI" id="CHEBI:43474"/>
        <dbReference type="ChEBI" id="CHEBI:57720"/>
        <dbReference type="EC" id="2.4.2.1"/>
    </reaction>
    <physiologicalReaction direction="left-to-right" evidence="9">
        <dbReference type="Rhea" id="RHEA:27643"/>
    </physiologicalReaction>
</comment>
<keyword evidence="4" id="KW-0808">Transferase</keyword>
<dbReference type="AlphaFoldDB" id="A0A173XG57"/>
<dbReference type="NCBIfam" id="TIGR00726">
    <property type="entry name" value="peptidoglycan editing factor PgeF"/>
    <property type="match status" value="1"/>
</dbReference>
<comment type="catalytic activity">
    <reaction evidence="10">
        <text>S-methyl-5'-thioadenosine + phosphate = 5-(methylsulfanyl)-alpha-D-ribose 1-phosphate + adenine</text>
        <dbReference type="Rhea" id="RHEA:11852"/>
        <dbReference type="ChEBI" id="CHEBI:16708"/>
        <dbReference type="ChEBI" id="CHEBI:17509"/>
        <dbReference type="ChEBI" id="CHEBI:43474"/>
        <dbReference type="ChEBI" id="CHEBI:58533"/>
        <dbReference type="EC" id="2.4.2.28"/>
    </reaction>
    <physiologicalReaction direction="left-to-right" evidence="10">
        <dbReference type="Rhea" id="RHEA:11853"/>
    </physiologicalReaction>
</comment>
<evidence type="ECO:0000256" key="11">
    <source>
        <dbReference type="RuleBase" id="RU361274"/>
    </source>
</evidence>
<dbReference type="SUPFAM" id="SSF64438">
    <property type="entry name" value="CNF1/YfiH-like putative cysteine hydrolases"/>
    <property type="match status" value="1"/>
</dbReference>
<evidence type="ECO:0000256" key="7">
    <source>
        <dbReference type="ARBA" id="ARBA00022833"/>
    </source>
</evidence>
<comment type="similarity">
    <text evidence="3 11">Belongs to the purine nucleoside phosphorylase YfiH/LACC1 family.</text>
</comment>
<dbReference type="CDD" id="cd16833">
    <property type="entry name" value="YfiH"/>
    <property type="match status" value="1"/>
</dbReference>
<dbReference type="EMBL" id="CYZV01000012">
    <property type="protein sequence ID" value="CUO04680.1"/>
    <property type="molecule type" value="Genomic_DNA"/>
</dbReference>
<evidence type="ECO:0000256" key="2">
    <source>
        <dbReference type="ARBA" id="ARBA00003215"/>
    </source>
</evidence>
<evidence type="ECO:0000256" key="5">
    <source>
        <dbReference type="ARBA" id="ARBA00022723"/>
    </source>
</evidence>
<accession>A0A173XG57</accession>
<evidence type="ECO:0000256" key="4">
    <source>
        <dbReference type="ARBA" id="ARBA00022679"/>
    </source>
</evidence>
<keyword evidence="7" id="KW-0862">Zinc</keyword>
<evidence type="ECO:0000313" key="12">
    <source>
        <dbReference type="EMBL" id="CUO04680.1"/>
    </source>
</evidence>
<dbReference type="PANTHER" id="PTHR30616:SF2">
    <property type="entry name" value="PURINE NUCLEOSIDE PHOSPHORYLASE LACC1"/>
    <property type="match status" value="1"/>
</dbReference>
<evidence type="ECO:0000313" key="13">
    <source>
        <dbReference type="Proteomes" id="UP000095558"/>
    </source>
</evidence>
<dbReference type="InterPro" id="IPR003730">
    <property type="entry name" value="Cu_polyphenol_OxRdtase"/>
</dbReference>
<gene>
    <name evidence="12" type="primary">yfiH</name>
    <name evidence="12" type="ORF">ERS852470_01302</name>
</gene>
<dbReference type="PANTHER" id="PTHR30616">
    <property type="entry name" value="UNCHARACTERIZED PROTEIN YFIH"/>
    <property type="match status" value="1"/>
</dbReference>